<dbReference type="InParanoid" id="A0A671VPW4"/>
<dbReference type="SUPFAM" id="SSF50729">
    <property type="entry name" value="PH domain-like"/>
    <property type="match status" value="1"/>
</dbReference>
<dbReference type="SMART" id="SM00462">
    <property type="entry name" value="PTB"/>
    <property type="match status" value="1"/>
</dbReference>
<dbReference type="GO" id="GO:0043197">
    <property type="term" value="C:dendritic spine"/>
    <property type="evidence" value="ECO:0007669"/>
    <property type="project" value="TreeGrafter"/>
</dbReference>
<dbReference type="PANTHER" id="PTHR12345">
    <property type="entry name" value="SYNTENIN RELATED"/>
    <property type="match status" value="1"/>
</dbReference>
<dbReference type="Proteomes" id="UP000472265">
    <property type="component" value="Chromosome 8"/>
</dbReference>
<evidence type="ECO:0000256" key="4">
    <source>
        <dbReference type="ARBA" id="ARBA00022553"/>
    </source>
</evidence>
<dbReference type="PROSITE" id="PS50106">
    <property type="entry name" value="PDZ"/>
    <property type="match status" value="2"/>
</dbReference>
<dbReference type="FunFam" id="2.30.42.10:FF:000007">
    <property type="entry name" value="Amyloid beta A4 protein-binding family A member"/>
    <property type="match status" value="1"/>
</dbReference>
<dbReference type="GO" id="GO:0007268">
    <property type="term" value="P:chemical synaptic transmission"/>
    <property type="evidence" value="ECO:0007669"/>
    <property type="project" value="TreeGrafter"/>
</dbReference>
<dbReference type="GO" id="GO:0048471">
    <property type="term" value="C:perinuclear region of cytoplasm"/>
    <property type="evidence" value="ECO:0007669"/>
    <property type="project" value="UniProtKB-SubCell"/>
</dbReference>
<comment type="function">
    <text evidence="7">May modulate processing of the amyloid-beta precursor protein (APP) and hence formation of APP-beta. May enhance the activity of HIF1A in macrophages by inhibiting the activity of HIF1AN.</text>
</comment>
<dbReference type="GO" id="GO:0001540">
    <property type="term" value="F:amyloid-beta binding"/>
    <property type="evidence" value="ECO:0007669"/>
    <property type="project" value="TreeGrafter"/>
</dbReference>
<dbReference type="GO" id="GO:0005886">
    <property type="term" value="C:plasma membrane"/>
    <property type="evidence" value="ECO:0007669"/>
    <property type="project" value="TreeGrafter"/>
</dbReference>
<keyword evidence="4" id="KW-0597">Phosphoprotein</keyword>
<dbReference type="CDD" id="cd06720">
    <property type="entry name" value="PDZ1_APBA1_3-like"/>
    <property type="match status" value="1"/>
</dbReference>
<reference evidence="15" key="2">
    <citation type="submission" date="2025-08" db="UniProtKB">
        <authorList>
            <consortium name="Ensembl"/>
        </authorList>
    </citation>
    <scope>IDENTIFICATION</scope>
</reference>
<feature type="compositionally biased region" description="Basic and acidic residues" evidence="12">
    <location>
        <begin position="382"/>
        <end position="403"/>
    </location>
</feature>
<feature type="region of interest" description="Disordered" evidence="12">
    <location>
        <begin position="1"/>
        <end position="63"/>
    </location>
</feature>
<proteinExistence type="predicted"/>
<dbReference type="CDD" id="cd06793">
    <property type="entry name" value="PDZ2_APBA1_3-like"/>
    <property type="match status" value="1"/>
</dbReference>
<accession>A0A671VPW4</accession>
<dbReference type="Pfam" id="PF00595">
    <property type="entry name" value="PDZ"/>
    <property type="match status" value="2"/>
</dbReference>
<keyword evidence="3" id="KW-0963">Cytoplasm</keyword>
<dbReference type="Gene3D" id="2.30.29.30">
    <property type="entry name" value="Pleckstrin-homology domain (PH domain)/Phosphotyrosine-binding domain (PTB)"/>
    <property type="match status" value="1"/>
</dbReference>
<feature type="domain" description="PDZ" evidence="14">
    <location>
        <begin position="742"/>
        <end position="818"/>
    </location>
</feature>
<feature type="compositionally biased region" description="Polar residues" evidence="12">
    <location>
        <begin position="218"/>
        <end position="229"/>
    </location>
</feature>
<evidence type="ECO:0000256" key="1">
    <source>
        <dbReference type="ARBA" id="ARBA00004556"/>
    </source>
</evidence>
<gene>
    <name evidence="15" type="primary">apba2a</name>
</gene>
<evidence type="ECO:0000313" key="15">
    <source>
        <dbReference type="Ensembl" id="ENSSAUP00010028460.1"/>
    </source>
</evidence>
<comment type="subcellular location">
    <subcellularLocation>
        <location evidence="1">Cytoplasm</location>
        <location evidence="1">Perinuclear region</location>
    </subcellularLocation>
</comment>
<feature type="compositionally biased region" description="Basic and acidic residues" evidence="12">
    <location>
        <begin position="261"/>
        <end position="277"/>
    </location>
</feature>
<keyword evidence="16" id="KW-1185">Reference proteome</keyword>
<evidence type="ECO:0000259" key="13">
    <source>
        <dbReference type="PROSITE" id="PS01179"/>
    </source>
</evidence>
<dbReference type="InterPro" id="IPR051230">
    <property type="entry name" value="APP-Binding"/>
</dbReference>
<dbReference type="SUPFAM" id="SSF50156">
    <property type="entry name" value="PDZ domain-like"/>
    <property type="match status" value="2"/>
</dbReference>
<evidence type="ECO:0000256" key="9">
    <source>
        <dbReference type="ARBA" id="ARBA00077607"/>
    </source>
</evidence>
<dbReference type="SMART" id="SM00228">
    <property type="entry name" value="PDZ"/>
    <property type="match status" value="2"/>
</dbReference>
<sequence>MAHGKTPGTISKILAPSPPPCPGPGLTAQSQEEQPGLVREASEQPPCTLKDDDSDQLIPPVPSNHYYMSCDPGPEDMEDTCSEYDNVGSDVEQDYDEVLHLNREGAVDTRYYKQYCPEDSGYIKHAGGDSVNEDSSAVDQITPRPRHSTEICEGSQSDTKPQKTSQRFRSHCAPTASDEAEREVEKGQENRFFFSDGDEIEEVLDGAKFIEDLEETENSIQRQTGIYQDNENERIRKGGDERQREDDTRVSRNHSTPGGSKKCEPSHVGLKEKERQVKGRGRRGTGEDVERVVSGIRACSTSSTEQRPKVSSKDCKKVAVRTKARSGSSKQHPPPPPRLSHAQSPANTQKAQPRRDAPSVPSSATSQESKVSVNKPSLAPHHTPEQQREPLEEKQRRPEKPQQGEKSGTAVIPEDVPEPPGRLQCPELVLPEESDTPKKTQEAAAFPSFEDVPGPCEPEDLIDGIIFAANYLGCTQVLSDKNPSKSVRMSQAHEAVSRIKSQDEDSQMMTEVDLFISTKAVKVLNADTQETMMDSALRTISYIADIGSIVVLMARRRMSTASSEDFSESSDSASEGKSQYRMICYVFESEDAQLIAQSIGQAFSVAYREFLRANGINPTDLSQKQYSDIINSQEMYHDDLVHFSNSDNCKELYVEKQKGESLGVVIVESGWGSILPTVILASMLNSGPAARSGRLSVGDQIMSINDTSLVGLPLATCQGIIKGLKNQVKVKLSIVSCPPVTTVLIKRPDLKFQLGFSVQNGIICSLMRGGIAERGGVRVGHRIIEINGQSVVAMAHEKIVQTLSVSVGEINMKTMPAVMFRLLTGQETPIYI</sequence>
<dbReference type="InterPro" id="IPR036034">
    <property type="entry name" value="PDZ_sf"/>
</dbReference>
<evidence type="ECO:0000256" key="7">
    <source>
        <dbReference type="ARBA" id="ARBA00058713"/>
    </source>
</evidence>
<keyword evidence="5" id="KW-0677">Repeat</keyword>
<evidence type="ECO:0000313" key="16">
    <source>
        <dbReference type="Proteomes" id="UP000472265"/>
    </source>
</evidence>
<dbReference type="OrthoDB" id="5987010at2759"/>
<dbReference type="Gene3D" id="2.30.42.10">
    <property type="match status" value="2"/>
</dbReference>
<dbReference type="Ensembl" id="ENSSAUT00010030008.1">
    <property type="protein sequence ID" value="ENSSAUP00010028460.1"/>
    <property type="gene ID" value="ENSSAUG00010012259.1"/>
</dbReference>
<evidence type="ECO:0000259" key="14">
    <source>
        <dbReference type="PROSITE" id="PS50106"/>
    </source>
</evidence>
<evidence type="ECO:0000256" key="10">
    <source>
        <dbReference type="ARBA" id="ARBA00078850"/>
    </source>
</evidence>
<evidence type="ECO:0000256" key="8">
    <source>
        <dbReference type="ARBA" id="ARBA00067675"/>
    </source>
</evidence>
<evidence type="ECO:0000256" key="3">
    <source>
        <dbReference type="ARBA" id="ARBA00022490"/>
    </source>
</evidence>
<feature type="region of interest" description="Disordered" evidence="12">
    <location>
        <begin position="124"/>
        <end position="197"/>
    </location>
</feature>
<dbReference type="GeneTree" id="ENSGT00940000158943"/>
<dbReference type="InterPro" id="IPR006020">
    <property type="entry name" value="PTB/PI_dom"/>
</dbReference>
<keyword evidence="2" id="KW-0813">Transport</keyword>
<dbReference type="FunFam" id="2.30.29.30:FF:000222">
    <property type="entry name" value="amyloid beta A4 precursor protein-binding family A member 3"/>
    <property type="match status" value="1"/>
</dbReference>
<feature type="compositionally biased region" description="Basic and acidic residues" evidence="12">
    <location>
        <begin position="306"/>
        <end position="317"/>
    </location>
</feature>
<dbReference type="InterPro" id="IPR001478">
    <property type="entry name" value="PDZ"/>
</dbReference>
<feature type="compositionally biased region" description="Polar residues" evidence="12">
    <location>
        <begin position="341"/>
        <end position="351"/>
    </location>
</feature>
<feature type="domain" description="PID" evidence="13">
    <location>
        <begin position="463"/>
        <end position="638"/>
    </location>
</feature>
<name>A0A671VPW4_SPAAU</name>
<keyword evidence="6" id="KW-0007">Acetylation</keyword>
<organism evidence="15 16">
    <name type="scientific">Sparus aurata</name>
    <name type="common">Gilthead sea bream</name>
    <dbReference type="NCBI Taxonomy" id="8175"/>
    <lineage>
        <taxon>Eukaryota</taxon>
        <taxon>Metazoa</taxon>
        <taxon>Chordata</taxon>
        <taxon>Craniata</taxon>
        <taxon>Vertebrata</taxon>
        <taxon>Euteleostomi</taxon>
        <taxon>Actinopterygii</taxon>
        <taxon>Neopterygii</taxon>
        <taxon>Teleostei</taxon>
        <taxon>Neoteleostei</taxon>
        <taxon>Acanthomorphata</taxon>
        <taxon>Eupercaria</taxon>
        <taxon>Spariformes</taxon>
        <taxon>Sparidae</taxon>
        <taxon>Sparus</taxon>
    </lineage>
</organism>
<dbReference type="Pfam" id="PF00640">
    <property type="entry name" value="PID"/>
    <property type="match status" value="1"/>
</dbReference>
<reference evidence="15" key="1">
    <citation type="submission" date="2021-04" db="EMBL/GenBank/DDBJ databases">
        <authorList>
            <consortium name="Wellcome Sanger Institute Data Sharing"/>
        </authorList>
    </citation>
    <scope>NUCLEOTIDE SEQUENCE [LARGE SCALE GENOMIC DNA]</scope>
</reference>
<evidence type="ECO:0000256" key="11">
    <source>
        <dbReference type="ARBA" id="ARBA00083043"/>
    </source>
</evidence>
<protein>
    <recommendedName>
        <fullName evidence="8">Amyloid-beta A4 precursor protein-binding family A member 3</fullName>
    </recommendedName>
    <alternativeName>
        <fullName evidence="10">Adapter protein X11gamma</fullName>
    </alternativeName>
    <alternativeName>
        <fullName evidence="9">Neuron-specific X11L2 protein</fullName>
    </alternativeName>
    <alternativeName>
        <fullName evidence="11">Neuronal Munc18-1-interacting protein 3</fullName>
    </alternativeName>
</protein>
<feature type="domain" description="PDZ" evidence="14">
    <location>
        <begin position="651"/>
        <end position="736"/>
    </location>
</feature>
<dbReference type="InterPro" id="IPR011993">
    <property type="entry name" value="PH-like_dom_sf"/>
</dbReference>
<feature type="compositionally biased region" description="Basic and acidic residues" evidence="12">
    <location>
        <begin position="231"/>
        <end position="250"/>
    </location>
</feature>
<feature type="region of interest" description="Disordered" evidence="12">
    <location>
        <begin position="213"/>
        <end position="452"/>
    </location>
</feature>
<feature type="compositionally biased region" description="Polar residues" evidence="12">
    <location>
        <begin position="360"/>
        <end position="375"/>
    </location>
</feature>
<evidence type="ECO:0000256" key="12">
    <source>
        <dbReference type="SAM" id="MobiDB-lite"/>
    </source>
</evidence>
<feature type="compositionally biased region" description="Polar residues" evidence="12">
    <location>
        <begin position="154"/>
        <end position="167"/>
    </location>
</feature>
<dbReference type="PROSITE" id="PS01179">
    <property type="entry name" value="PID"/>
    <property type="match status" value="1"/>
</dbReference>
<dbReference type="CDD" id="cd01208">
    <property type="entry name" value="PTB_X11"/>
    <property type="match status" value="1"/>
</dbReference>
<evidence type="ECO:0000256" key="6">
    <source>
        <dbReference type="ARBA" id="ARBA00022990"/>
    </source>
</evidence>
<dbReference type="FunFam" id="2.30.42.10:FF:000017">
    <property type="entry name" value="Amyloid beta A4 protein-binding family A member 1"/>
    <property type="match status" value="1"/>
</dbReference>
<evidence type="ECO:0000256" key="2">
    <source>
        <dbReference type="ARBA" id="ARBA00022448"/>
    </source>
</evidence>
<reference evidence="15" key="3">
    <citation type="submission" date="2025-09" db="UniProtKB">
        <authorList>
            <consortium name="Ensembl"/>
        </authorList>
    </citation>
    <scope>IDENTIFICATION</scope>
</reference>
<evidence type="ECO:0000256" key="5">
    <source>
        <dbReference type="ARBA" id="ARBA00022737"/>
    </source>
</evidence>
<dbReference type="PANTHER" id="PTHR12345:SF12">
    <property type="entry name" value="AMYLOID-BETA A4 PRECURSOR PROTEIN-BINDING FAMILY A MEMBER 2"/>
    <property type="match status" value="1"/>
</dbReference>
<dbReference type="AlphaFoldDB" id="A0A671VPW4"/>